<protein>
    <recommendedName>
        <fullName evidence="3">Nucleoside-diphosphate sugar epimerase</fullName>
    </recommendedName>
</protein>
<dbReference type="RefSeq" id="WP_135804314.1">
    <property type="nucleotide sequence ID" value="NZ_SRPF01000005.1"/>
</dbReference>
<comment type="caution">
    <text evidence="1">The sequence shown here is derived from an EMBL/GenBank/DDBJ whole genome shotgun (WGS) entry which is preliminary data.</text>
</comment>
<dbReference type="AlphaFoldDB" id="A0A4Z1C772"/>
<proteinExistence type="predicted"/>
<dbReference type="OrthoDB" id="1865at2"/>
<name>A0A4Z1C772_9GAMM</name>
<dbReference type="Proteomes" id="UP000298325">
    <property type="component" value="Unassembled WGS sequence"/>
</dbReference>
<keyword evidence="2" id="KW-1185">Reference proteome</keyword>
<dbReference type="EMBL" id="SRPF01000005">
    <property type="protein sequence ID" value="TGN38515.1"/>
    <property type="molecule type" value="Genomic_DNA"/>
</dbReference>
<dbReference type="InterPro" id="IPR009367">
    <property type="entry name" value="Elm1-like"/>
</dbReference>
<dbReference type="SUPFAM" id="SSF53756">
    <property type="entry name" value="UDP-Glycosyltransferase/glycogen phosphorylase"/>
    <property type="match status" value="1"/>
</dbReference>
<dbReference type="Pfam" id="PF06258">
    <property type="entry name" value="Mito_fiss_Elm1"/>
    <property type="match status" value="1"/>
</dbReference>
<organism evidence="1 2">
    <name type="scientific">Marinobacter confluentis</name>
    <dbReference type="NCBI Taxonomy" id="1697557"/>
    <lineage>
        <taxon>Bacteria</taxon>
        <taxon>Pseudomonadati</taxon>
        <taxon>Pseudomonadota</taxon>
        <taxon>Gammaproteobacteria</taxon>
        <taxon>Pseudomonadales</taxon>
        <taxon>Marinobacteraceae</taxon>
        <taxon>Marinobacter</taxon>
    </lineage>
</organism>
<reference evidence="1 2" key="1">
    <citation type="submission" date="2019-04" db="EMBL/GenBank/DDBJ databases">
        <authorList>
            <person name="Park S."/>
            <person name="Yoon J.-H."/>
        </authorList>
    </citation>
    <scope>NUCLEOTIDE SEQUENCE [LARGE SCALE GENOMIC DNA]</scope>
    <source>
        <strain evidence="1 2">HJM-18</strain>
    </source>
</reference>
<accession>A0A4Z1C772</accession>
<evidence type="ECO:0000313" key="2">
    <source>
        <dbReference type="Proteomes" id="UP000298325"/>
    </source>
</evidence>
<sequence>MAAPDFRPPVVWLLQDDRPGHISQLRGLGNRLRVLAGADISSIDATQVKVPLWRALLGVAPALDAPPNRPDLVIAAGHGTHRLLLALRRRKNAKTVVLMKPGFPLGWVTAAIIPAHDNPPADPKNILVTEGVINAVTPLARITEKPEALILVGGPSDHFQWDDDLVVGQITELMGRYREWRWTISASRRTPDSVVSRLNEMANLKVTVVDHTRTHQNWLTHQLSASRAAWVTPDSGSMVCEAITSSVPTGIFELASKPGSRVANGINRLLEKGYVASWANHATVMAGRISDSGQLWEADRAARWLIRNLTPGTGA</sequence>
<gene>
    <name evidence="1" type="ORF">E5Q11_15205</name>
</gene>
<evidence type="ECO:0008006" key="3">
    <source>
        <dbReference type="Google" id="ProtNLM"/>
    </source>
</evidence>
<evidence type="ECO:0000313" key="1">
    <source>
        <dbReference type="EMBL" id="TGN38515.1"/>
    </source>
</evidence>